<evidence type="ECO:0000256" key="1">
    <source>
        <dbReference type="SAM" id="Phobius"/>
    </source>
</evidence>
<comment type="caution">
    <text evidence="2">The sequence shown here is derived from an EMBL/GenBank/DDBJ whole genome shotgun (WGS) entry which is preliminary data.</text>
</comment>
<feature type="transmembrane region" description="Helical" evidence="1">
    <location>
        <begin position="189"/>
        <end position="206"/>
    </location>
</feature>
<gene>
    <name evidence="2" type="ORF">EVA69_03215</name>
</gene>
<proteinExistence type="predicted"/>
<evidence type="ECO:0000313" key="3">
    <source>
        <dbReference type="Proteomes" id="UP000320404"/>
    </source>
</evidence>
<accession>A0A520S1B5</accession>
<reference evidence="2 3" key="1">
    <citation type="submission" date="2019-02" db="EMBL/GenBank/DDBJ databases">
        <title>Prokaryotic population dynamics and viral predation in marine succession experiment using metagenomics: the confinement effect.</title>
        <authorList>
            <person name="Haro-Moreno J.M."/>
            <person name="Rodriguez-Valera F."/>
            <person name="Lopez-Perez M."/>
        </authorList>
    </citation>
    <scope>NUCLEOTIDE SEQUENCE [LARGE SCALE GENOMIC DNA]</scope>
    <source>
        <strain evidence="2">MED-G158</strain>
    </source>
</reference>
<sequence>MMRGLAEYVMTGRRQAIIAVMLLGLIPLVNLLNPVVVGLIALRKGLQEVVVIFAWAILPLGAWAVAGDVVPLIMLIGITGLAVLLRETESWEFTLLAAIAVGVCVEVYFRLQPAVIDALMQQLDLYLQASNPQGLQIEEVRDVMLSVIGAVYMFLSIVLLMLARWMQAVLYNPGGFKQEFHNLRVEQKVALALIVIMLLSSLGIVVPEAWVLYFVLPLLFSGIALTHAVVAKKKLSSMWLVTFYILLMLPVVVQILVLLALVDSWYDFRSRLSSSV</sequence>
<feature type="transmembrane region" description="Helical" evidence="1">
    <location>
        <begin position="238"/>
        <end position="262"/>
    </location>
</feature>
<feature type="transmembrane region" description="Helical" evidence="1">
    <location>
        <begin position="143"/>
        <end position="163"/>
    </location>
</feature>
<dbReference type="Proteomes" id="UP000320404">
    <property type="component" value="Unassembled WGS sequence"/>
</dbReference>
<name>A0A520S1B5_9GAMM</name>
<evidence type="ECO:0000313" key="2">
    <source>
        <dbReference type="EMBL" id="RZO76256.1"/>
    </source>
</evidence>
<evidence type="ECO:0008006" key="4">
    <source>
        <dbReference type="Google" id="ProtNLM"/>
    </source>
</evidence>
<dbReference type="AlphaFoldDB" id="A0A520S1B5"/>
<protein>
    <recommendedName>
        <fullName evidence="4">DUF2232 domain-containing protein</fullName>
    </recommendedName>
</protein>
<organism evidence="2 3">
    <name type="scientific">OM182 bacterium</name>
    <dbReference type="NCBI Taxonomy" id="2510334"/>
    <lineage>
        <taxon>Bacteria</taxon>
        <taxon>Pseudomonadati</taxon>
        <taxon>Pseudomonadota</taxon>
        <taxon>Gammaproteobacteria</taxon>
        <taxon>OMG group</taxon>
        <taxon>OM182 clade</taxon>
    </lineage>
</organism>
<dbReference type="EMBL" id="SHAH01000035">
    <property type="protein sequence ID" value="RZO76256.1"/>
    <property type="molecule type" value="Genomic_DNA"/>
</dbReference>
<keyword evidence="1" id="KW-1133">Transmembrane helix</keyword>
<keyword evidence="1" id="KW-0812">Transmembrane</keyword>
<keyword evidence="1" id="KW-0472">Membrane</keyword>
<feature type="transmembrane region" description="Helical" evidence="1">
    <location>
        <begin position="52"/>
        <end position="85"/>
    </location>
</feature>
<feature type="transmembrane region" description="Helical" evidence="1">
    <location>
        <begin position="212"/>
        <end position="231"/>
    </location>
</feature>
<feature type="transmembrane region" description="Helical" evidence="1">
    <location>
        <begin position="16"/>
        <end position="40"/>
    </location>
</feature>